<reference evidence="3" key="1">
    <citation type="submission" date="2016-06" db="EMBL/GenBank/DDBJ databases">
        <title>Parallel loss of symbiosis genes in relatives of nitrogen-fixing non-legume Parasponia.</title>
        <authorList>
            <person name="Van Velzen R."/>
            <person name="Holmer R."/>
            <person name="Bu F."/>
            <person name="Rutten L."/>
            <person name="Van Zeijl A."/>
            <person name="Liu W."/>
            <person name="Santuari L."/>
            <person name="Cao Q."/>
            <person name="Sharma T."/>
            <person name="Shen D."/>
            <person name="Roswanjaya Y."/>
            <person name="Wardhani T."/>
            <person name="Kalhor M.S."/>
            <person name="Jansen J."/>
            <person name="Van den Hoogen J."/>
            <person name="Gungor B."/>
            <person name="Hartog M."/>
            <person name="Hontelez J."/>
            <person name="Verver J."/>
            <person name="Yang W.-C."/>
            <person name="Schijlen E."/>
            <person name="Repin R."/>
            <person name="Schilthuizen M."/>
            <person name="Schranz E."/>
            <person name="Heidstra R."/>
            <person name="Miyata K."/>
            <person name="Fedorova E."/>
            <person name="Kohlen W."/>
            <person name="Bisseling T."/>
            <person name="Smit S."/>
            <person name="Geurts R."/>
        </authorList>
    </citation>
    <scope>NUCLEOTIDE SEQUENCE [LARGE SCALE GENOMIC DNA]</scope>
    <source>
        <strain evidence="3">cv. WU1-14</strain>
    </source>
</reference>
<keyword evidence="1" id="KW-0812">Transmembrane</keyword>
<organism evidence="2 3">
    <name type="scientific">Parasponia andersonii</name>
    <name type="common">Sponia andersonii</name>
    <dbReference type="NCBI Taxonomy" id="3476"/>
    <lineage>
        <taxon>Eukaryota</taxon>
        <taxon>Viridiplantae</taxon>
        <taxon>Streptophyta</taxon>
        <taxon>Embryophyta</taxon>
        <taxon>Tracheophyta</taxon>
        <taxon>Spermatophyta</taxon>
        <taxon>Magnoliopsida</taxon>
        <taxon>eudicotyledons</taxon>
        <taxon>Gunneridae</taxon>
        <taxon>Pentapetalae</taxon>
        <taxon>rosids</taxon>
        <taxon>fabids</taxon>
        <taxon>Rosales</taxon>
        <taxon>Cannabaceae</taxon>
        <taxon>Parasponia</taxon>
    </lineage>
</organism>
<evidence type="ECO:0000313" key="3">
    <source>
        <dbReference type="Proteomes" id="UP000237105"/>
    </source>
</evidence>
<dbReference type="AlphaFoldDB" id="A0A2P5DZ17"/>
<sequence length="83" mass="9053">MKMKMKMKMKTDVSVGLMLLILSGLAPYGFKDLDGLLLCLISPGHLITIILLLGPAEVEDNQTSYRKAQKFGEQASAIFGPVL</sequence>
<protein>
    <submittedName>
        <fullName evidence="2">Uncharacterized protein</fullName>
    </submittedName>
</protein>
<feature type="transmembrane region" description="Helical" evidence="1">
    <location>
        <begin position="35"/>
        <end position="56"/>
    </location>
</feature>
<gene>
    <name evidence="2" type="ORF">PanWU01x14_017970</name>
</gene>
<accession>A0A2P5DZ17</accession>
<evidence type="ECO:0000256" key="1">
    <source>
        <dbReference type="SAM" id="Phobius"/>
    </source>
</evidence>
<dbReference type="Proteomes" id="UP000237105">
    <property type="component" value="Unassembled WGS sequence"/>
</dbReference>
<dbReference type="EMBL" id="JXTB01000008">
    <property type="protein sequence ID" value="PON78539.1"/>
    <property type="molecule type" value="Genomic_DNA"/>
</dbReference>
<keyword evidence="1" id="KW-1133">Transmembrane helix</keyword>
<evidence type="ECO:0000313" key="2">
    <source>
        <dbReference type="EMBL" id="PON78539.1"/>
    </source>
</evidence>
<name>A0A2P5DZ17_PARAD</name>
<proteinExistence type="predicted"/>
<comment type="caution">
    <text evidence="2">The sequence shown here is derived from an EMBL/GenBank/DDBJ whole genome shotgun (WGS) entry which is preliminary data.</text>
</comment>
<keyword evidence="3" id="KW-1185">Reference proteome</keyword>
<keyword evidence="1" id="KW-0472">Membrane</keyword>